<keyword evidence="4" id="KW-0378">Hydrolase</keyword>
<name>A0ABP0DN01_9PEZI</name>
<protein>
    <recommendedName>
        <fullName evidence="7">CP-type G domain-containing protein</fullName>
    </recommendedName>
</protein>
<evidence type="ECO:0000313" key="8">
    <source>
        <dbReference type="EMBL" id="CAK7269661.1"/>
    </source>
</evidence>
<dbReference type="EMBL" id="CAWUON010000050">
    <property type="protein sequence ID" value="CAK7269661.1"/>
    <property type="molecule type" value="Genomic_DNA"/>
</dbReference>
<dbReference type="PANTHER" id="PTHR45709">
    <property type="entry name" value="LARGE SUBUNIT GTPASE 1 HOMOLOG-RELATED"/>
    <property type="match status" value="1"/>
</dbReference>
<dbReference type="InterPro" id="IPR030378">
    <property type="entry name" value="G_CP_dom"/>
</dbReference>
<dbReference type="InterPro" id="IPR027417">
    <property type="entry name" value="P-loop_NTPase"/>
</dbReference>
<dbReference type="Gene3D" id="1.10.1580.10">
    <property type="match status" value="1"/>
</dbReference>
<feature type="compositionally biased region" description="Acidic residues" evidence="6">
    <location>
        <begin position="572"/>
        <end position="605"/>
    </location>
</feature>
<evidence type="ECO:0000259" key="7">
    <source>
        <dbReference type="PROSITE" id="PS51721"/>
    </source>
</evidence>
<reference evidence="8 9" key="1">
    <citation type="submission" date="2024-01" db="EMBL/GenBank/DDBJ databases">
        <authorList>
            <person name="Allen C."/>
            <person name="Tagirdzhanova G."/>
        </authorList>
    </citation>
    <scope>NUCLEOTIDE SEQUENCE [LARGE SCALE GENOMIC DNA]</scope>
    <source>
        <strain evidence="8 9">CBS 119000</strain>
    </source>
</reference>
<sequence length="742" mass="81864">MVLPKSKKTVGLGNALMNDRFGNGKGKDQYRSGITRKNHATGEDYITNDRADAAWVKMRSITEQGALDEFLSTAEYAGTNFKAAKMNNSQIIHTNQKNPYLLTEVEESQRLKLQSMNRERLAVPRRPKWDTTMTAAELDKLERESFLVWRRSLADLQENADLLLTPFERNLEVWRQLWRVIERSDLVVQIVDARNPLVFRSEDLDDYVKEVDSAKESLLLINKADMMTDRQRRAWAAHLTDKKIAYKFFSARMAKEQNELRMADEEAAEAAEAAEAQQDADSARPRAPTVAKEQSGAEDAKNEADDKATSSDSLDTRILSVDELEELFLRHAPKTDDPKRKLKVGLVGYPNVGKSSTINALIGAKKVSVSSTPGKTKHFQTIELSPRVTLCDCPGLVFPNFATTKADLVCNGILPIDQLREFTGPAALVATRIPKPFLEAVYGIHIRTKNRSEGGDGNVTAEDLLMAYARARGFTKTGQGQPDESRAARYILKDYVNGKLLFVAPPPGHGIDPMSFNSELYDDEHLPEKRQQAMAAAAAADEAAGQRQGATALNRKRPSKKNAKTAGPNAWEFEEDEESDYFTSDEEDEEDGEGDDDESEEDDTEGGSATQMESTLPIRETPSARSQNLDKAFFRESAPQNRGIVTRPFSYKYTEQGRAAAAAGGAAIDAEAAEAAAMGETVSGKQLTGRKARTMDALARGLDAEDARIASKSALGTKKHFKGGQRGKGKKKMPSNAADAWE</sequence>
<feature type="compositionally biased region" description="Low complexity" evidence="6">
    <location>
        <begin position="532"/>
        <end position="550"/>
    </location>
</feature>
<dbReference type="InterPro" id="IPR043358">
    <property type="entry name" value="GNL1-like"/>
</dbReference>
<organism evidence="8 9">
    <name type="scientific">Sporothrix epigloea</name>
    <dbReference type="NCBI Taxonomy" id="1892477"/>
    <lineage>
        <taxon>Eukaryota</taxon>
        <taxon>Fungi</taxon>
        <taxon>Dikarya</taxon>
        <taxon>Ascomycota</taxon>
        <taxon>Pezizomycotina</taxon>
        <taxon>Sordariomycetes</taxon>
        <taxon>Sordariomycetidae</taxon>
        <taxon>Ophiostomatales</taxon>
        <taxon>Ophiostomataceae</taxon>
        <taxon>Sporothrix</taxon>
    </lineage>
</organism>
<accession>A0ABP0DN01</accession>
<keyword evidence="2" id="KW-0963">Cytoplasm</keyword>
<evidence type="ECO:0000256" key="4">
    <source>
        <dbReference type="ARBA" id="ARBA00022801"/>
    </source>
</evidence>
<dbReference type="Proteomes" id="UP001642502">
    <property type="component" value="Unassembled WGS sequence"/>
</dbReference>
<evidence type="ECO:0000313" key="9">
    <source>
        <dbReference type="Proteomes" id="UP001642502"/>
    </source>
</evidence>
<gene>
    <name evidence="8" type="ORF">SEPCBS119000_003684</name>
</gene>
<keyword evidence="3" id="KW-0547">Nucleotide-binding</keyword>
<dbReference type="Gene3D" id="3.40.50.300">
    <property type="entry name" value="P-loop containing nucleotide triphosphate hydrolases"/>
    <property type="match status" value="1"/>
</dbReference>
<feature type="compositionally biased region" description="Low complexity" evidence="6">
    <location>
        <begin position="270"/>
        <end position="280"/>
    </location>
</feature>
<evidence type="ECO:0000256" key="5">
    <source>
        <dbReference type="ARBA" id="ARBA00023134"/>
    </source>
</evidence>
<dbReference type="Pfam" id="PF01926">
    <property type="entry name" value="MMR_HSR1"/>
    <property type="match status" value="1"/>
</dbReference>
<feature type="compositionally biased region" description="Basic residues" evidence="6">
    <location>
        <begin position="717"/>
        <end position="733"/>
    </location>
</feature>
<keyword evidence="9" id="KW-1185">Reference proteome</keyword>
<evidence type="ECO:0000256" key="6">
    <source>
        <dbReference type="SAM" id="MobiDB-lite"/>
    </source>
</evidence>
<dbReference type="InterPro" id="IPR006073">
    <property type="entry name" value="GTP-bd"/>
</dbReference>
<evidence type="ECO:0000256" key="1">
    <source>
        <dbReference type="ARBA" id="ARBA00004496"/>
    </source>
</evidence>
<feature type="region of interest" description="Disordered" evidence="6">
    <location>
        <begin position="260"/>
        <end position="313"/>
    </location>
</feature>
<feature type="compositionally biased region" description="Basic residues" evidence="6">
    <location>
        <begin position="554"/>
        <end position="563"/>
    </location>
</feature>
<dbReference type="InterPro" id="IPR023179">
    <property type="entry name" value="GTP-bd_ortho_bundle_sf"/>
</dbReference>
<proteinExistence type="predicted"/>
<dbReference type="PROSITE" id="PS51721">
    <property type="entry name" value="G_CP"/>
    <property type="match status" value="1"/>
</dbReference>
<keyword evidence="5" id="KW-0342">GTP-binding</keyword>
<feature type="region of interest" description="Disordered" evidence="6">
    <location>
        <begin position="711"/>
        <end position="742"/>
    </location>
</feature>
<feature type="compositionally biased region" description="Basic and acidic residues" evidence="6">
    <location>
        <begin position="298"/>
        <end position="309"/>
    </location>
</feature>
<comment type="subcellular location">
    <subcellularLocation>
        <location evidence="1">Cytoplasm</location>
    </subcellularLocation>
</comment>
<comment type="caution">
    <text evidence="8">The sequence shown here is derived from an EMBL/GenBank/DDBJ whole genome shotgun (WGS) entry which is preliminary data.</text>
</comment>
<dbReference type="SUPFAM" id="SSF52540">
    <property type="entry name" value="P-loop containing nucleoside triphosphate hydrolases"/>
    <property type="match status" value="1"/>
</dbReference>
<feature type="region of interest" description="Disordered" evidence="6">
    <location>
        <begin position="529"/>
        <end position="641"/>
    </location>
</feature>
<dbReference type="CDD" id="cd01857">
    <property type="entry name" value="HSR1_MMR1"/>
    <property type="match status" value="1"/>
</dbReference>
<feature type="domain" description="CP-type G" evidence="7">
    <location>
        <begin position="174"/>
        <end position="399"/>
    </location>
</feature>
<evidence type="ECO:0000256" key="2">
    <source>
        <dbReference type="ARBA" id="ARBA00022490"/>
    </source>
</evidence>
<dbReference type="PANTHER" id="PTHR45709:SF2">
    <property type="entry name" value="LARGE SUBUNIT GTPASE 1 HOMOLOG"/>
    <property type="match status" value="1"/>
</dbReference>
<evidence type="ECO:0000256" key="3">
    <source>
        <dbReference type="ARBA" id="ARBA00022741"/>
    </source>
</evidence>